<dbReference type="SMART" id="SM00256">
    <property type="entry name" value="FBOX"/>
    <property type="match status" value="1"/>
</dbReference>
<dbReference type="InterPro" id="IPR017451">
    <property type="entry name" value="F-box-assoc_interact_dom"/>
</dbReference>
<organism evidence="2 3">
    <name type="scientific">Buddleja alternifolia</name>
    <dbReference type="NCBI Taxonomy" id="168488"/>
    <lineage>
        <taxon>Eukaryota</taxon>
        <taxon>Viridiplantae</taxon>
        <taxon>Streptophyta</taxon>
        <taxon>Embryophyta</taxon>
        <taxon>Tracheophyta</taxon>
        <taxon>Spermatophyta</taxon>
        <taxon>Magnoliopsida</taxon>
        <taxon>eudicotyledons</taxon>
        <taxon>Gunneridae</taxon>
        <taxon>Pentapetalae</taxon>
        <taxon>asterids</taxon>
        <taxon>lamiids</taxon>
        <taxon>Lamiales</taxon>
        <taxon>Scrophulariaceae</taxon>
        <taxon>Buddlejeae</taxon>
        <taxon>Buddleja</taxon>
    </lineage>
</organism>
<dbReference type="PANTHER" id="PTHR31672:SF13">
    <property type="entry name" value="F-BOX PROTEIN CPR30-LIKE"/>
    <property type="match status" value="1"/>
</dbReference>
<protein>
    <recommendedName>
        <fullName evidence="1">F-box domain-containing protein</fullName>
    </recommendedName>
</protein>
<proteinExistence type="predicted"/>
<accession>A0AAV6XXJ2</accession>
<feature type="domain" description="F-box" evidence="1">
    <location>
        <begin position="14"/>
        <end position="50"/>
    </location>
</feature>
<reference evidence="2" key="1">
    <citation type="submission" date="2019-10" db="EMBL/GenBank/DDBJ databases">
        <authorList>
            <person name="Zhang R."/>
            <person name="Pan Y."/>
            <person name="Wang J."/>
            <person name="Ma R."/>
            <person name="Yu S."/>
        </authorList>
    </citation>
    <scope>NUCLEOTIDE SEQUENCE</scope>
    <source>
        <strain evidence="2">LA-IB0</strain>
        <tissue evidence="2">Leaf</tissue>
    </source>
</reference>
<dbReference type="SUPFAM" id="SSF81383">
    <property type="entry name" value="F-box domain"/>
    <property type="match status" value="1"/>
</dbReference>
<dbReference type="EMBL" id="WHWC01000003">
    <property type="protein sequence ID" value="KAG8386968.1"/>
    <property type="molecule type" value="Genomic_DNA"/>
</dbReference>
<dbReference type="Proteomes" id="UP000826271">
    <property type="component" value="Unassembled WGS sequence"/>
</dbReference>
<dbReference type="InterPro" id="IPR050796">
    <property type="entry name" value="SCF_F-box_component"/>
</dbReference>
<name>A0AAV6XXJ2_9LAMI</name>
<dbReference type="InterPro" id="IPR013187">
    <property type="entry name" value="F-box-assoc_dom_typ3"/>
</dbReference>
<dbReference type="Gene3D" id="1.20.1280.50">
    <property type="match status" value="1"/>
</dbReference>
<keyword evidence="3" id="KW-1185">Reference proteome</keyword>
<dbReference type="Pfam" id="PF00646">
    <property type="entry name" value="F-box"/>
    <property type="match status" value="1"/>
</dbReference>
<sequence>MEIKSLKTEQIPTLPEEILSRLPVKSLLKFRCVSRSWHSLIGSKKFIKTHLQNSTKNTNFTHHKIISNFCPPQERLKHCSLHSLLYEPVTYGVPLDFDFDYPTNNREDSFHVVGCCNGLICILVGGKHFYLWNPSTRESKKLPVIDNIIKWCFFVTKYGFGYDERNDDYKVFGLLSVFWHTGRYQSIGKIYSLKTNSWKNIDNFKDRSPFEQAGIFASGKLHWERKFGLNSRWDIVSFDLKNEVYEIVEQPNYVGMCSSPKLEVLEGCLCVLYDYEKIGLEIWVMKNYGVKESWYKLMNVPNIYDLWRGSYSRLSSPLCIGSNGELVFTYGSTFVVYYPKDNRFQHPQIMNFVEFRGADVYVESLVSLVSDERQN</sequence>
<dbReference type="InterPro" id="IPR036047">
    <property type="entry name" value="F-box-like_dom_sf"/>
</dbReference>
<evidence type="ECO:0000313" key="3">
    <source>
        <dbReference type="Proteomes" id="UP000826271"/>
    </source>
</evidence>
<comment type="caution">
    <text evidence="2">The sequence shown here is derived from an EMBL/GenBank/DDBJ whole genome shotgun (WGS) entry which is preliminary data.</text>
</comment>
<gene>
    <name evidence="2" type="ORF">BUALT_Bualt03G0203800</name>
</gene>
<dbReference type="CDD" id="cd22157">
    <property type="entry name" value="F-box_AtFBW1-like"/>
    <property type="match status" value="1"/>
</dbReference>
<dbReference type="NCBIfam" id="TIGR01640">
    <property type="entry name" value="F_box_assoc_1"/>
    <property type="match status" value="1"/>
</dbReference>
<dbReference type="PANTHER" id="PTHR31672">
    <property type="entry name" value="BNACNNG10540D PROTEIN"/>
    <property type="match status" value="1"/>
</dbReference>
<dbReference type="Pfam" id="PF08268">
    <property type="entry name" value="FBA_3"/>
    <property type="match status" value="1"/>
</dbReference>
<dbReference type="AlphaFoldDB" id="A0AAV6XXJ2"/>
<evidence type="ECO:0000259" key="1">
    <source>
        <dbReference type="SMART" id="SM00256"/>
    </source>
</evidence>
<evidence type="ECO:0000313" key="2">
    <source>
        <dbReference type="EMBL" id="KAG8386968.1"/>
    </source>
</evidence>
<dbReference type="InterPro" id="IPR001810">
    <property type="entry name" value="F-box_dom"/>
</dbReference>